<evidence type="ECO:0000313" key="3">
    <source>
        <dbReference type="Proteomes" id="UP000660554"/>
    </source>
</evidence>
<name>A0ABQ3NWA0_STRVG</name>
<dbReference type="SUPFAM" id="SSF69118">
    <property type="entry name" value="AhpD-like"/>
    <property type="match status" value="1"/>
</dbReference>
<feature type="domain" description="Carboxymuconolactone decarboxylase-like" evidence="1">
    <location>
        <begin position="49"/>
        <end position="111"/>
    </location>
</feature>
<dbReference type="PANTHER" id="PTHR34846:SF10">
    <property type="entry name" value="CYTOPLASMIC PROTEIN"/>
    <property type="match status" value="1"/>
</dbReference>
<comment type="caution">
    <text evidence="2">The sequence shown here is derived from an EMBL/GenBank/DDBJ whole genome shotgun (WGS) entry which is preliminary data.</text>
</comment>
<gene>
    <name evidence="2" type="ORF">Scinn_65280</name>
</gene>
<dbReference type="Gene3D" id="1.20.1290.10">
    <property type="entry name" value="AhpD-like"/>
    <property type="match status" value="1"/>
</dbReference>
<protein>
    <recommendedName>
        <fullName evidence="1">Carboxymuconolactone decarboxylase-like domain-containing protein</fullName>
    </recommendedName>
</protein>
<organism evidence="2 3">
    <name type="scientific">Streptomyces virginiae</name>
    <name type="common">Streptomyces cinnamonensis</name>
    <dbReference type="NCBI Taxonomy" id="1961"/>
    <lineage>
        <taxon>Bacteria</taxon>
        <taxon>Bacillati</taxon>
        <taxon>Actinomycetota</taxon>
        <taxon>Actinomycetes</taxon>
        <taxon>Kitasatosporales</taxon>
        <taxon>Streptomycetaceae</taxon>
        <taxon>Streptomyces</taxon>
    </lineage>
</organism>
<dbReference type="PANTHER" id="PTHR34846">
    <property type="entry name" value="4-CARBOXYMUCONOLACTONE DECARBOXYLASE FAMILY PROTEIN (AFU_ORTHOLOGUE AFUA_6G11590)"/>
    <property type="match status" value="1"/>
</dbReference>
<keyword evidence="3" id="KW-1185">Reference proteome</keyword>
<evidence type="ECO:0000313" key="2">
    <source>
        <dbReference type="EMBL" id="GHI17065.1"/>
    </source>
</evidence>
<dbReference type="Proteomes" id="UP000660554">
    <property type="component" value="Unassembled WGS sequence"/>
</dbReference>
<accession>A0ABQ3NWA0</accession>
<reference evidence="3" key="1">
    <citation type="submission" date="2020-09" db="EMBL/GenBank/DDBJ databases">
        <title>Whole genome shotgun sequence of Streptomyces cinnamonensis NBRC 15873.</title>
        <authorList>
            <person name="Komaki H."/>
            <person name="Tamura T."/>
        </authorList>
    </citation>
    <scope>NUCLEOTIDE SEQUENCE [LARGE SCALE GENOMIC DNA]</scope>
    <source>
        <strain evidence="3">NBRC 15873</strain>
    </source>
</reference>
<evidence type="ECO:0000259" key="1">
    <source>
        <dbReference type="Pfam" id="PF02627"/>
    </source>
</evidence>
<dbReference type="InterPro" id="IPR029032">
    <property type="entry name" value="AhpD-like"/>
</dbReference>
<sequence>MTVVPRISLTPPRTLLTRIGAWYSRRTYGKVLDPGQAYGHNARVLFSYVRLEQRAAKWNALDAGLKHLAVMAAAARINCSWCLDFGYWEGREQGMAAEKIERVPRWREAREVFSELEQLVMEYAEAMTETEPAVTDELAAALVGRLGEAAFVELTAVVALENWRSRVNSAFGLTSQGFSDSCRVPAERPVPPVVTPVTPTTAA</sequence>
<proteinExistence type="predicted"/>
<dbReference type="Pfam" id="PF02627">
    <property type="entry name" value="CMD"/>
    <property type="match status" value="1"/>
</dbReference>
<dbReference type="EMBL" id="BNDV01000016">
    <property type="protein sequence ID" value="GHI17065.1"/>
    <property type="molecule type" value="Genomic_DNA"/>
</dbReference>
<dbReference type="InterPro" id="IPR003779">
    <property type="entry name" value="CMD-like"/>
</dbReference>